<reference evidence="1 2" key="1">
    <citation type="submission" date="2023-01" db="EMBL/GenBank/DDBJ databases">
        <authorList>
            <person name="Whitehead M."/>
        </authorList>
    </citation>
    <scope>NUCLEOTIDE SEQUENCE [LARGE SCALE GENOMIC DNA]</scope>
</reference>
<evidence type="ECO:0000313" key="1">
    <source>
        <dbReference type="EMBL" id="CAI6353746.1"/>
    </source>
</evidence>
<dbReference type="Proteomes" id="UP001160148">
    <property type="component" value="Unassembled WGS sequence"/>
</dbReference>
<evidence type="ECO:0000313" key="2">
    <source>
        <dbReference type="Proteomes" id="UP001160148"/>
    </source>
</evidence>
<accession>A0AAV0WCZ1</accession>
<protein>
    <submittedName>
        <fullName evidence="1">Uncharacterized protein</fullName>
    </submittedName>
</protein>
<comment type="caution">
    <text evidence="1">The sequence shown here is derived from an EMBL/GenBank/DDBJ whole genome shotgun (WGS) entry which is preliminary data.</text>
</comment>
<sequence length="160" mass="18185">METPNQLQKRCEQQNLMNTMKELQREDMNRRVNCGQMNPEAGPKKRTPCCTLSPVTPTPLINTNVCERQRLPTRNFCTTTQNECDRPQLTAYGREFMANNGKLVTKCVCVKFNGLQDSCRHPGCYTKVGCLDNPSPTCPPAQQWKMDYAPKNKKNSGCYS</sequence>
<dbReference type="EMBL" id="CARXXK010000002">
    <property type="protein sequence ID" value="CAI6353746.1"/>
    <property type="molecule type" value="Genomic_DNA"/>
</dbReference>
<dbReference type="AlphaFoldDB" id="A0AAV0WCZ1"/>
<proteinExistence type="predicted"/>
<organism evidence="1 2">
    <name type="scientific">Macrosiphum euphorbiae</name>
    <name type="common">potato aphid</name>
    <dbReference type="NCBI Taxonomy" id="13131"/>
    <lineage>
        <taxon>Eukaryota</taxon>
        <taxon>Metazoa</taxon>
        <taxon>Ecdysozoa</taxon>
        <taxon>Arthropoda</taxon>
        <taxon>Hexapoda</taxon>
        <taxon>Insecta</taxon>
        <taxon>Pterygota</taxon>
        <taxon>Neoptera</taxon>
        <taxon>Paraneoptera</taxon>
        <taxon>Hemiptera</taxon>
        <taxon>Sternorrhyncha</taxon>
        <taxon>Aphidomorpha</taxon>
        <taxon>Aphidoidea</taxon>
        <taxon>Aphididae</taxon>
        <taxon>Macrosiphini</taxon>
        <taxon>Macrosiphum</taxon>
    </lineage>
</organism>
<keyword evidence="2" id="KW-1185">Reference proteome</keyword>
<name>A0AAV0WCZ1_9HEMI</name>
<gene>
    <name evidence="1" type="ORF">MEUPH1_LOCUS9830</name>
</gene>